<dbReference type="GO" id="GO:0005884">
    <property type="term" value="C:actin filament"/>
    <property type="evidence" value="ECO:0007669"/>
    <property type="project" value="TreeGrafter"/>
</dbReference>
<protein>
    <submittedName>
        <fullName evidence="3">Putative actin binding protein</fullName>
    </submittedName>
</protein>
<proteinExistence type="predicted"/>
<dbReference type="GO" id="GO:0051015">
    <property type="term" value="F:actin filament binding"/>
    <property type="evidence" value="ECO:0007669"/>
    <property type="project" value="TreeGrafter"/>
</dbReference>
<reference evidence="3 4" key="1">
    <citation type="journal article" date="2011" name="Genome Res.">
        <title>Phylogeny-wide analysis of social amoeba genomes highlights ancient origins for complex intercellular communication.</title>
        <authorList>
            <person name="Heidel A.J."/>
            <person name="Lawal H.M."/>
            <person name="Felder M."/>
            <person name="Schilde C."/>
            <person name="Helps N.R."/>
            <person name="Tunggal B."/>
            <person name="Rivero F."/>
            <person name="John U."/>
            <person name="Schleicher M."/>
            <person name="Eichinger L."/>
            <person name="Platzer M."/>
            <person name="Noegel A.A."/>
            <person name="Schaap P."/>
            <person name="Gloeckner G."/>
        </authorList>
    </citation>
    <scope>NUCLEOTIDE SEQUENCE [LARGE SCALE GENOMIC DNA]</scope>
    <source>
        <strain evidence="4">ATCC 26659 / Pp 5 / PN500</strain>
    </source>
</reference>
<dbReference type="Proteomes" id="UP000001396">
    <property type="component" value="Unassembled WGS sequence"/>
</dbReference>
<dbReference type="FunCoup" id="D3BQF2">
    <property type="interactions" value="444"/>
</dbReference>
<gene>
    <name evidence="3" type="ORF">PPL_10137</name>
</gene>
<dbReference type="GO" id="GO:0030864">
    <property type="term" value="C:cortical actin cytoskeleton"/>
    <property type="evidence" value="ECO:0007669"/>
    <property type="project" value="TreeGrafter"/>
</dbReference>
<dbReference type="GeneID" id="31365608"/>
<organism evidence="3 4">
    <name type="scientific">Heterostelium pallidum (strain ATCC 26659 / Pp 5 / PN500)</name>
    <name type="common">Cellular slime mold</name>
    <name type="synonym">Polysphondylium pallidum</name>
    <dbReference type="NCBI Taxonomy" id="670386"/>
    <lineage>
        <taxon>Eukaryota</taxon>
        <taxon>Amoebozoa</taxon>
        <taxon>Evosea</taxon>
        <taxon>Eumycetozoa</taxon>
        <taxon>Dictyostelia</taxon>
        <taxon>Acytosteliales</taxon>
        <taxon>Acytosteliaceae</taxon>
        <taxon>Heterostelium</taxon>
    </lineage>
</organism>
<dbReference type="Gene3D" id="3.40.20.10">
    <property type="entry name" value="Severin"/>
    <property type="match status" value="1"/>
</dbReference>
<dbReference type="Pfam" id="PF00241">
    <property type="entry name" value="Cofilin_ADF"/>
    <property type="match status" value="1"/>
</dbReference>
<dbReference type="PANTHER" id="PTHR10829">
    <property type="entry name" value="CORTACTIN AND DREBRIN"/>
    <property type="match status" value="1"/>
</dbReference>
<dbReference type="EMBL" id="ADBJ01000047">
    <property type="protein sequence ID" value="EFA76372.1"/>
    <property type="molecule type" value="Genomic_DNA"/>
</dbReference>
<dbReference type="SUPFAM" id="SSF55753">
    <property type="entry name" value="Actin depolymerizing proteins"/>
    <property type="match status" value="2"/>
</dbReference>
<feature type="region of interest" description="Disordered" evidence="1">
    <location>
        <begin position="323"/>
        <end position="344"/>
    </location>
</feature>
<dbReference type="GO" id="GO:0030427">
    <property type="term" value="C:site of polarized growth"/>
    <property type="evidence" value="ECO:0007669"/>
    <property type="project" value="TreeGrafter"/>
</dbReference>
<dbReference type="OMA" id="RTINWIL"/>
<evidence type="ECO:0000313" key="4">
    <source>
        <dbReference type="Proteomes" id="UP000001396"/>
    </source>
</evidence>
<dbReference type="RefSeq" id="XP_020428504.1">
    <property type="nucleotide sequence ID" value="XM_020580919.1"/>
</dbReference>
<accession>D3BQF2</accession>
<dbReference type="InterPro" id="IPR002108">
    <property type="entry name" value="ADF-H"/>
</dbReference>
<dbReference type="GO" id="GO:0030833">
    <property type="term" value="P:regulation of actin filament polymerization"/>
    <property type="evidence" value="ECO:0007669"/>
    <property type="project" value="TreeGrafter"/>
</dbReference>
<evidence type="ECO:0000313" key="3">
    <source>
        <dbReference type="EMBL" id="EFA76372.1"/>
    </source>
</evidence>
<comment type="caution">
    <text evidence="3">The sequence shown here is derived from an EMBL/GenBank/DDBJ whole genome shotgun (WGS) entry which is preliminary data.</text>
</comment>
<dbReference type="PROSITE" id="PS51263">
    <property type="entry name" value="ADF_H"/>
    <property type="match status" value="1"/>
</dbReference>
<feature type="domain" description="ADF-H" evidence="2">
    <location>
        <begin position="386"/>
        <end position="536"/>
    </location>
</feature>
<evidence type="ECO:0000256" key="1">
    <source>
        <dbReference type="SAM" id="MobiDB-lite"/>
    </source>
</evidence>
<dbReference type="InterPro" id="IPR029006">
    <property type="entry name" value="ADF-H/Gelsolin-like_dom_sf"/>
</dbReference>
<dbReference type="AlphaFoldDB" id="D3BQF2"/>
<dbReference type="InParanoid" id="D3BQF2"/>
<evidence type="ECO:0000259" key="2">
    <source>
        <dbReference type="PROSITE" id="PS51263"/>
    </source>
</evidence>
<dbReference type="STRING" id="670386.D3BQF2"/>
<keyword evidence="4" id="KW-1185">Reference proteome</keyword>
<sequence>MDFKSSIEAHKWTIIDKDLTILEHGNDINQLTKNCQSDNYFFVIIKTAGSLLLSGQKSIYTSYFLAFWVGNRVPKEKSTKVQDNLPAIIQNAIKYVRIEYVHHIFTSYDSEAKFYRNVDAARYIDAEYFDQLPTLKSQQWFVFGYNSERQVQSYQGNSVDNLQKVFNEHHSNVILFKKTDEEFVFIVWEGNLTRPIEKAKFPAFLSFIFLNFKDIHKKMKLVKYTSAEEFELLSNILKCSSPTLLDNRNNNLYLALSPNISNSIRPRLGKETTWATLRTTHLKSYESTPIRDFTSPIKTETKTRSSPSTPRFDSPVRIQFSPSKSQLIPNTPTPTPTPTITVGANTPSPVVVTAVANTNSNTPSPITDRIVMNDALIDSPLDSNLPKSVIDDVVYAGFDEIAHKVDLFNAGEINWILIGYCSSRCKSLTLLGTGNRGINEMKELLKDESTAFGVLKVNYTDTRSSDNKEVAVDSKRTKTIFIQWLGKKSKALEKARRNTHIKPVYNMFKQKTLVHGEIEADEFDDLSASTILQKVTSFRNDIQFKQIIEA</sequence>
<dbReference type="PANTHER" id="PTHR10829:SF54">
    <property type="entry name" value="ADF-H DOMAIN-CONTAINING PROTEIN"/>
    <property type="match status" value="1"/>
</dbReference>
<name>D3BQF2_HETP5</name>